<dbReference type="InterPro" id="IPR009100">
    <property type="entry name" value="AcylCoA_DH/oxidase_NM_dom_sf"/>
</dbReference>
<evidence type="ECO:0000313" key="1">
    <source>
        <dbReference type="EMBL" id="MBH0776324.1"/>
    </source>
</evidence>
<accession>A0A931I7J8</accession>
<dbReference type="SUPFAM" id="SSF56645">
    <property type="entry name" value="Acyl-CoA dehydrogenase NM domain-like"/>
    <property type="match status" value="1"/>
</dbReference>
<comment type="caution">
    <text evidence="1">The sequence shown here is derived from an EMBL/GenBank/DDBJ whole genome shotgun (WGS) entry which is preliminary data.</text>
</comment>
<dbReference type="Gene3D" id="2.40.110.10">
    <property type="entry name" value="Butyryl-CoA Dehydrogenase, subunit A, domain 2"/>
    <property type="match status" value="1"/>
</dbReference>
<protein>
    <submittedName>
        <fullName evidence="1">Uncharacterized protein</fullName>
    </submittedName>
</protein>
<dbReference type="GO" id="GO:0016627">
    <property type="term" value="F:oxidoreductase activity, acting on the CH-CH group of donors"/>
    <property type="evidence" value="ECO:0007669"/>
    <property type="project" value="InterPro"/>
</dbReference>
<sequence>MPDASVANVLLVPARNGGHVGLFAVDIAAPGVSVRPTPSADRARCRSSVTYVDARARLLGELPSRLLDAAIDDVQIACAAEAVGAADRLLELTVAHAKVRR</sequence>
<dbReference type="InterPro" id="IPR046373">
    <property type="entry name" value="Acyl-CoA_Oxase/DH_mid-dom_sf"/>
</dbReference>
<dbReference type="EMBL" id="JADMLG010000003">
    <property type="protein sequence ID" value="MBH0776324.1"/>
    <property type="molecule type" value="Genomic_DNA"/>
</dbReference>
<organism evidence="1 2">
    <name type="scientific">Nocardia bovistercoris</name>
    <dbReference type="NCBI Taxonomy" id="2785916"/>
    <lineage>
        <taxon>Bacteria</taxon>
        <taxon>Bacillati</taxon>
        <taxon>Actinomycetota</taxon>
        <taxon>Actinomycetes</taxon>
        <taxon>Mycobacteriales</taxon>
        <taxon>Nocardiaceae</taxon>
        <taxon>Nocardia</taxon>
    </lineage>
</organism>
<gene>
    <name evidence="1" type="ORF">IT779_08515</name>
</gene>
<name>A0A931I7J8_9NOCA</name>
<dbReference type="Proteomes" id="UP000655751">
    <property type="component" value="Unassembled WGS sequence"/>
</dbReference>
<proteinExistence type="predicted"/>
<keyword evidence="2" id="KW-1185">Reference proteome</keyword>
<evidence type="ECO:0000313" key="2">
    <source>
        <dbReference type="Proteomes" id="UP000655751"/>
    </source>
</evidence>
<reference evidence="1" key="1">
    <citation type="submission" date="2020-11" db="EMBL/GenBank/DDBJ databases">
        <title>Nocardia NEAU-351.nov., a novel actinomycete isolated from the cow dung.</title>
        <authorList>
            <person name="Zhang X."/>
        </authorList>
    </citation>
    <scope>NUCLEOTIDE SEQUENCE</scope>
    <source>
        <strain evidence="1">NEAU-351</strain>
    </source>
</reference>
<dbReference type="AlphaFoldDB" id="A0A931I7J8"/>